<keyword evidence="1" id="KW-0812">Transmembrane</keyword>
<reference evidence="3 4" key="1">
    <citation type="submission" date="2014-02" db="EMBL/GenBank/DDBJ databases">
        <title>Transposable element dynamics among asymbiotic and ectomycorrhizal Amanita fungi.</title>
        <authorList>
            <consortium name="DOE Joint Genome Institute"/>
            <person name="Hess J."/>
            <person name="Skrede I."/>
            <person name="Wolfe B."/>
            <person name="LaButti K."/>
            <person name="Ohm R.A."/>
            <person name="Grigoriev I.V."/>
            <person name="Pringle A."/>
        </authorList>
    </citation>
    <scope>NUCLEOTIDE SEQUENCE [LARGE SCALE GENOMIC DNA]</scope>
    <source>
        <strain evidence="3 4">SKay4041</strain>
    </source>
</reference>
<dbReference type="STRING" id="703135.A0A2A9NDU7"/>
<feature type="signal peptide" evidence="2">
    <location>
        <begin position="1"/>
        <end position="15"/>
    </location>
</feature>
<dbReference type="Proteomes" id="UP000242287">
    <property type="component" value="Unassembled WGS sequence"/>
</dbReference>
<evidence type="ECO:0000313" key="4">
    <source>
        <dbReference type="Proteomes" id="UP000242287"/>
    </source>
</evidence>
<proteinExistence type="predicted"/>
<evidence type="ECO:0000256" key="2">
    <source>
        <dbReference type="SAM" id="SignalP"/>
    </source>
</evidence>
<feature type="transmembrane region" description="Helical" evidence="1">
    <location>
        <begin position="227"/>
        <end position="251"/>
    </location>
</feature>
<evidence type="ECO:0000313" key="3">
    <source>
        <dbReference type="EMBL" id="PFH45892.1"/>
    </source>
</evidence>
<dbReference type="EMBL" id="KZ302272">
    <property type="protein sequence ID" value="PFH45892.1"/>
    <property type="molecule type" value="Genomic_DNA"/>
</dbReference>
<keyword evidence="1" id="KW-1133">Transmembrane helix</keyword>
<sequence>MYLISLLFLSPIIFAGTLNKGEPCSQANSRLQPGTFQFWDECNSQTFCSAAGICEAKGCRRDDFPFGYAQDSKSIPDKCARGTFCPDEEDQCLPVLALGSACQLNRDDQCEGPPEFKELSDVTGRGLNVNGSICLNNVCMWANATLGTNCVVENTPYIAYGFDGEFINIVSRDNCRVGSYCDASQKVCMATKKVGDSCTADKECDSWNCLSFGICGGIAAMPHHFHAYVYILVALGIIGGMLGTLVGLFFLHRKQRDEEREKRIQYWREQNAFHQNLLQMRERARASIRSLPGTTGSARSTMYSRDWSEVNTPILSNAVPKGSGLRHFLVDDGSSDYDEGVTAQPKRVDGYF</sequence>
<feature type="chain" id="PRO_5012789692" description="Dickkopf N-terminal cysteine-rich domain-containing protein" evidence="2">
    <location>
        <begin position="16"/>
        <end position="352"/>
    </location>
</feature>
<gene>
    <name evidence="3" type="ORF">AMATHDRAFT_184139</name>
</gene>
<evidence type="ECO:0008006" key="5">
    <source>
        <dbReference type="Google" id="ProtNLM"/>
    </source>
</evidence>
<dbReference type="AlphaFoldDB" id="A0A2A9NDU7"/>
<accession>A0A2A9NDU7</accession>
<protein>
    <recommendedName>
        <fullName evidence="5">Dickkopf N-terminal cysteine-rich domain-containing protein</fullName>
    </recommendedName>
</protein>
<evidence type="ECO:0000256" key="1">
    <source>
        <dbReference type="SAM" id="Phobius"/>
    </source>
</evidence>
<organism evidence="3 4">
    <name type="scientific">Amanita thiersii Skay4041</name>
    <dbReference type="NCBI Taxonomy" id="703135"/>
    <lineage>
        <taxon>Eukaryota</taxon>
        <taxon>Fungi</taxon>
        <taxon>Dikarya</taxon>
        <taxon>Basidiomycota</taxon>
        <taxon>Agaricomycotina</taxon>
        <taxon>Agaricomycetes</taxon>
        <taxon>Agaricomycetidae</taxon>
        <taxon>Agaricales</taxon>
        <taxon>Pluteineae</taxon>
        <taxon>Amanitaceae</taxon>
        <taxon>Amanita</taxon>
    </lineage>
</organism>
<name>A0A2A9NDU7_9AGAR</name>
<dbReference type="OrthoDB" id="195231at2759"/>
<keyword evidence="4" id="KW-1185">Reference proteome</keyword>
<keyword evidence="1" id="KW-0472">Membrane</keyword>
<keyword evidence="2" id="KW-0732">Signal</keyword>